<dbReference type="GO" id="GO:0003677">
    <property type="term" value="F:DNA binding"/>
    <property type="evidence" value="ECO:0007669"/>
    <property type="project" value="UniProtKB-KW"/>
</dbReference>
<protein>
    <recommendedName>
        <fullName evidence="2 3">Single-stranded DNA-binding protein</fullName>
        <shortName evidence="2">SSB</shortName>
    </recommendedName>
</protein>
<keyword evidence="2" id="KW-0234">DNA repair</keyword>
<comment type="function">
    <text evidence="2">Plays an important role in DNA replication, recombination and repair. Binds to ssDNA and to an array of partner proteins to recruit them to their sites of action during DNA metabolism.</text>
</comment>
<accession>A0ABR9FTE8</accession>
<comment type="caution">
    <text evidence="5">The sequence shown here is derived from an EMBL/GenBank/DDBJ whole genome shotgun (WGS) entry which is preliminary data.</text>
</comment>
<name>A0ABR9FTE8_9GAMM</name>
<feature type="short sequence motif" description="Important for interaction with partner proteins" evidence="2">
    <location>
        <begin position="229"/>
        <end position="234"/>
    </location>
</feature>
<feature type="region of interest" description="Disordered" evidence="4">
    <location>
        <begin position="109"/>
        <end position="234"/>
    </location>
</feature>
<feature type="DNA-binding region" evidence="2">
    <location>
        <begin position="54"/>
        <end position="60"/>
    </location>
</feature>
<gene>
    <name evidence="5" type="ORF">EI547_00310</name>
</gene>
<dbReference type="HAMAP" id="MF_00984">
    <property type="entry name" value="SSB"/>
    <property type="match status" value="1"/>
</dbReference>
<feature type="compositionally biased region" description="Low complexity" evidence="4">
    <location>
        <begin position="184"/>
        <end position="204"/>
    </location>
</feature>
<dbReference type="EMBL" id="RRZB01000001">
    <property type="protein sequence ID" value="MBE0461902.1"/>
    <property type="molecule type" value="Genomic_DNA"/>
</dbReference>
<proteinExistence type="inferred from homology"/>
<organism evidence="5 6">
    <name type="scientific">Halomonas colorata</name>
    <dbReference type="NCBI Taxonomy" id="2742615"/>
    <lineage>
        <taxon>Bacteria</taxon>
        <taxon>Pseudomonadati</taxon>
        <taxon>Pseudomonadota</taxon>
        <taxon>Gammaproteobacteria</taxon>
        <taxon>Oceanospirillales</taxon>
        <taxon>Halomonadaceae</taxon>
        <taxon>Halomonas</taxon>
    </lineage>
</organism>
<evidence type="ECO:0000256" key="1">
    <source>
        <dbReference type="ARBA" id="ARBA00023125"/>
    </source>
</evidence>
<sequence>MARGINKVILIGNLGQDPEVRFTPSGTAVANLNLATSDTWMDRQSGQRQERTEWHRIVLFNKTAEIAQQYLKKGSKVYIEGRLQTRKWQDQNGQDRYSTEIVANDMQMLDGRSGDFQGGNAPQGSYAPSNQSNDAAPQGGYPQQGGAPQGNNFGGQGYGGQNYGGQNQGGQNQAGQNQGGQNQGGQPAQRPQPAPQQGQPARQNTAPSQQQGQQNNYGAPDPGSFDDFDDEIPF</sequence>
<feature type="compositionally biased region" description="Low complexity" evidence="4">
    <location>
        <begin position="135"/>
        <end position="151"/>
    </location>
</feature>
<dbReference type="PANTHER" id="PTHR10302:SF27">
    <property type="entry name" value="SINGLE-STRANDED DNA-BINDING PROTEIN"/>
    <property type="match status" value="1"/>
</dbReference>
<dbReference type="InterPro" id="IPR012340">
    <property type="entry name" value="NA-bd_OB-fold"/>
</dbReference>
<comment type="subunit">
    <text evidence="2">Homotetramer.</text>
</comment>
<keyword evidence="1 2" id="KW-0238">DNA-binding</keyword>
<dbReference type="CDD" id="cd04496">
    <property type="entry name" value="SSB_OBF"/>
    <property type="match status" value="1"/>
</dbReference>
<dbReference type="NCBIfam" id="TIGR00621">
    <property type="entry name" value="ssb"/>
    <property type="match status" value="1"/>
</dbReference>
<evidence type="ECO:0000256" key="4">
    <source>
        <dbReference type="SAM" id="MobiDB-lite"/>
    </source>
</evidence>
<evidence type="ECO:0000256" key="2">
    <source>
        <dbReference type="HAMAP-Rule" id="MF_00984"/>
    </source>
</evidence>
<dbReference type="SUPFAM" id="SSF50249">
    <property type="entry name" value="Nucleic acid-binding proteins"/>
    <property type="match status" value="1"/>
</dbReference>
<keyword evidence="2" id="KW-0227">DNA damage</keyword>
<dbReference type="Gene3D" id="2.40.50.140">
    <property type="entry name" value="Nucleic acid-binding proteins"/>
    <property type="match status" value="1"/>
</dbReference>
<evidence type="ECO:0000313" key="6">
    <source>
        <dbReference type="Proteomes" id="UP001645038"/>
    </source>
</evidence>
<dbReference type="Proteomes" id="UP001645038">
    <property type="component" value="Unassembled WGS sequence"/>
</dbReference>
<feature type="compositionally biased region" description="Gly residues" evidence="4">
    <location>
        <begin position="152"/>
        <end position="168"/>
    </location>
</feature>
<reference evidence="5 6" key="1">
    <citation type="submission" date="2020-07" db="EMBL/GenBank/DDBJ databases">
        <title>Halophilic bacteria isolated from french cheeses.</title>
        <authorList>
            <person name="Kothe C.I."/>
            <person name="Farah-Kraiem B."/>
            <person name="Renault P."/>
            <person name="Dridi B."/>
        </authorList>
    </citation>
    <scope>NUCLEOTIDE SEQUENCE [LARGE SCALE GENOMIC DNA]</scope>
    <source>
        <strain evidence="5 6">FME20</strain>
    </source>
</reference>
<dbReference type="RefSeq" id="WP_192536466.1">
    <property type="nucleotide sequence ID" value="NZ_RRZB01000001.1"/>
</dbReference>
<dbReference type="InterPro" id="IPR011344">
    <property type="entry name" value="ssDNA-bd"/>
</dbReference>
<dbReference type="PROSITE" id="PS50935">
    <property type="entry name" value="SSB"/>
    <property type="match status" value="1"/>
</dbReference>
<dbReference type="InterPro" id="IPR000424">
    <property type="entry name" value="Primosome_PriB/ssb"/>
</dbReference>
<dbReference type="PANTHER" id="PTHR10302">
    <property type="entry name" value="SINGLE-STRANDED DNA-BINDING PROTEIN"/>
    <property type="match status" value="1"/>
</dbReference>
<dbReference type="Pfam" id="PF00436">
    <property type="entry name" value="SSB"/>
    <property type="match status" value="1"/>
</dbReference>
<evidence type="ECO:0000256" key="3">
    <source>
        <dbReference type="RuleBase" id="RU000524"/>
    </source>
</evidence>
<keyword evidence="6" id="KW-1185">Reference proteome</keyword>
<feature type="compositionally biased region" description="Polar residues" evidence="4">
    <location>
        <begin position="120"/>
        <end position="134"/>
    </location>
</feature>
<feature type="compositionally biased region" description="Acidic residues" evidence="4">
    <location>
        <begin position="224"/>
        <end position="234"/>
    </location>
</feature>
<feature type="compositionally biased region" description="Polar residues" evidence="4">
    <location>
        <begin position="205"/>
        <end position="217"/>
    </location>
</feature>
<evidence type="ECO:0000313" key="5">
    <source>
        <dbReference type="EMBL" id="MBE0461902.1"/>
    </source>
</evidence>
<keyword evidence="2" id="KW-0235">DNA replication</keyword>
<keyword evidence="2" id="KW-0233">DNA recombination</keyword>